<feature type="compositionally biased region" description="Basic residues" evidence="1">
    <location>
        <begin position="1"/>
        <end position="18"/>
    </location>
</feature>
<evidence type="ECO:0000256" key="1">
    <source>
        <dbReference type="SAM" id="MobiDB-lite"/>
    </source>
</evidence>
<dbReference type="Proteomes" id="UP001347796">
    <property type="component" value="Unassembled WGS sequence"/>
</dbReference>
<protein>
    <submittedName>
        <fullName evidence="2">Uncharacterized protein</fullName>
    </submittedName>
</protein>
<dbReference type="AlphaFoldDB" id="A0AAN8PWZ5"/>
<sequence>MECHRFRVNRRRNYHPPQRRMASPPRKHLSRPEPNTKIAHGAAIEREPRGKGNSGLYPTLSSCYRRENLDYSPPEPTADYPYTDDLPMNNIYPRLNIVESVNDNTVVNAGQPRLNIVESVVDNTAVNELSPSNENPNMDFKENKVLNDKGINVSDEWNRDSIYKNPKKPYSVDPPTPDIFIPDSDYPMDINNPPPKNTDDFNRWMTWRKQVNRHMASMILLKQGKEVHVAPSEVNRKPLPKSTMKSVFDQAKIENERKTSLPGKPYIMYGIPRVQLLG</sequence>
<proteinExistence type="predicted"/>
<organism evidence="2 3">
    <name type="scientific">Patella caerulea</name>
    <name type="common">Rayed Mediterranean limpet</name>
    <dbReference type="NCBI Taxonomy" id="87958"/>
    <lineage>
        <taxon>Eukaryota</taxon>
        <taxon>Metazoa</taxon>
        <taxon>Spiralia</taxon>
        <taxon>Lophotrochozoa</taxon>
        <taxon>Mollusca</taxon>
        <taxon>Gastropoda</taxon>
        <taxon>Patellogastropoda</taxon>
        <taxon>Patelloidea</taxon>
        <taxon>Patellidae</taxon>
        <taxon>Patella</taxon>
    </lineage>
</organism>
<name>A0AAN8PWZ5_PATCE</name>
<gene>
    <name evidence="2" type="ORF">SNE40_007035</name>
</gene>
<reference evidence="2 3" key="1">
    <citation type="submission" date="2024-01" db="EMBL/GenBank/DDBJ databases">
        <title>The genome of the rayed Mediterranean limpet Patella caerulea (Linnaeus, 1758).</title>
        <authorList>
            <person name="Anh-Thu Weber A."/>
            <person name="Halstead-Nussloch G."/>
        </authorList>
    </citation>
    <scope>NUCLEOTIDE SEQUENCE [LARGE SCALE GENOMIC DNA]</scope>
    <source>
        <strain evidence="2">AATW-2023a</strain>
        <tissue evidence="2">Whole specimen</tissue>
    </source>
</reference>
<evidence type="ECO:0000313" key="2">
    <source>
        <dbReference type="EMBL" id="KAK6184589.1"/>
    </source>
</evidence>
<keyword evidence="3" id="KW-1185">Reference proteome</keyword>
<feature type="region of interest" description="Disordered" evidence="1">
    <location>
        <begin position="1"/>
        <end position="57"/>
    </location>
</feature>
<dbReference type="EMBL" id="JAZGQO010000006">
    <property type="protein sequence ID" value="KAK6184589.1"/>
    <property type="molecule type" value="Genomic_DNA"/>
</dbReference>
<comment type="caution">
    <text evidence="2">The sequence shown here is derived from an EMBL/GenBank/DDBJ whole genome shotgun (WGS) entry which is preliminary data.</text>
</comment>
<evidence type="ECO:0000313" key="3">
    <source>
        <dbReference type="Proteomes" id="UP001347796"/>
    </source>
</evidence>
<accession>A0AAN8PWZ5</accession>